<dbReference type="HAMAP" id="MF_00155">
    <property type="entry name" value="CtaG"/>
    <property type="match status" value="1"/>
</dbReference>
<dbReference type="PANTHER" id="PTHR21320">
    <property type="entry name" value="CYTOCHROME C OXIDASE ASSEMBLY PROTEIN COX11-RELATED"/>
    <property type="match status" value="1"/>
</dbReference>
<gene>
    <name evidence="7" type="ORF">PPROV_001035900</name>
</gene>
<keyword evidence="3 6" id="KW-0812">Transmembrane</keyword>
<dbReference type="Gene3D" id="2.60.370.10">
    <property type="entry name" value="Ctag/Cox11"/>
    <property type="match status" value="1"/>
</dbReference>
<keyword evidence="8" id="KW-1185">Reference proteome</keyword>
<organism evidence="7 8">
    <name type="scientific">Pycnococcus provasolii</name>
    <dbReference type="NCBI Taxonomy" id="41880"/>
    <lineage>
        <taxon>Eukaryota</taxon>
        <taxon>Viridiplantae</taxon>
        <taxon>Chlorophyta</taxon>
        <taxon>Pseudoscourfieldiophyceae</taxon>
        <taxon>Pseudoscourfieldiales</taxon>
        <taxon>Pycnococcaceae</taxon>
        <taxon>Pycnococcus</taxon>
    </lineage>
</organism>
<dbReference type="EMBL" id="BNJQ01000035">
    <property type="protein sequence ID" value="GHP11631.1"/>
    <property type="molecule type" value="Genomic_DNA"/>
</dbReference>
<reference evidence="7" key="1">
    <citation type="submission" date="2020-10" db="EMBL/GenBank/DDBJ databases">
        <title>Unveiling of a novel bifunctional photoreceptor, Dualchrome1, isolated from a cosmopolitan green alga.</title>
        <authorList>
            <person name="Suzuki S."/>
            <person name="Kawachi M."/>
        </authorList>
    </citation>
    <scope>NUCLEOTIDE SEQUENCE</scope>
    <source>
        <strain evidence="7">NIES 2893</strain>
    </source>
</reference>
<evidence type="ECO:0000256" key="3">
    <source>
        <dbReference type="ARBA" id="ARBA00022692"/>
    </source>
</evidence>
<evidence type="ECO:0000256" key="6">
    <source>
        <dbReference type="SAM" id="Phobius"/>
    </source>
</evidence>
<evidence type="ECO:0000256" key="4">
    <source>
        <dbReference type="ARBA" id="ARBA00022989"/>
    </source>
</evidence>
<dbReference type="NCBIfam" id="NF003465">
    <property type="entry name" value="PRK05089.1"/>
    <property type="match status" value="1"/>
</dbReference>
<dbReference type="AlphaFoldDB" id="A0A830I1K1"/>
<keyword evidence="5 6" id="KW-0472">Membrane</keyword>
<keyword evidence="4 6" id="KW-1133">Transmembrane helix</keyword>
<name>A0A830I1K1_9CHLO</name>
<sequence length="312" mass="34107">MNTHKFTSSSRGLMLLKERWNAARARSSLAGSARARNANMRTPVMSSSFAKTTGGLQHRLSCRGWAASAAPASSGAGASRAERLTAHAQEAARQKNRDLALYGTAIVVGMVGVTYLSVPLYRMFCQATGFGGTVRRVEGDSVEAKIARGWDLSETDAAKCAERTLTIQFNTDVNGDLDWTFTPTQREVKVHPGQTALAFFTARNNTDRAITGVATYNVTPQKAGSFFAKIQCFCFEEQRLRPHEEVDMPVFFYVDPSIVRERKLEGVDTLMLSYTFFKVSEDDDDEVCEPCLEAKENASAAAAKVGLTVKSS</sequence>
<dbReference type="SUPFAM" id="SSF110111">
    <property type="entry name" value="Ctag/Cox11"/>
    <property type="match status" value="1"/>
</dbReference>
<evidence type="ECO:0000256" key="2">
    <source>
        <dbReference type="ARBA" id="ARBA00004243"/>
    </source>
</evidence>
<comment type="function">
    <text evidence="1">Exerts its effect at some terminal stage of cytochrome c oxidase synthesis, probably by being involved in the insertion of the copper B into subunit I.</text>
</comment>
<dbReference type="FunFam" id="2.60.370.10:FF:000001">
    <property type="entry name" value="COX11 cytochrome c oxidase assembly homolog"/>
    <property type="match status" value="1"/>
</dbReference>
<dbReference type="Proteomes" id="UP000660262">
    <property type="component" value="Unassembled WGS sequence"/>
</dbReference>
<comment type="caution">
    <text evidence="7">The sequence shown here is derived from an EMBL/GenBank/DDBJ whole genome shotgun (WGS) entry which is preliminary data.</text>
</comment>
<dbReference type="InterPro" id="IPR007533">
    <property type="entry name" value="Cyt_c_oxidase_assmbl_CtaG"/>
</dbReference>
<evidence type="ECO:0000256" key="5">
    <source>
        <dbReference type="ARBA" id="ARBA00023136"/>
    </source>
</evidence>
<protein>
    <submittedName>
        <fullName evidence="7">Cytochrome c oxidase assembly protein cox11, mitochondrial</fullName>
    </submittedName>
</protein>
<feature type="transmembrane region" description="Helical" evidence="6">
    <location>
        <begin position="99"/>
        <end position="118"/>
    </location>
</feature>
<evidence type="ECO:0000313" key="8">
    <source>
        <dbReference type="Proteomes" id="UP000660262"/>
    </source>
</evidence>
<evidence type="ECO:0000313" key="7">
    <source>
        <dbReference type="EMBL" id="GHP11631.1"/>
    </source>
</evidence>
<comment type="subcellular location">
    <subcellularLocation>
        <location evidence="2">Mitochondrion inner membrane</location>
        <topology evidence="2">Single-pass membrane protein</topology>
        <orientation evidence="2">Intermembrane side</orientation>
    </subcellularLocation>
</comment>
<dbReference type="GO" id="GO:0005743">
    <property type="term" value="C:mitochondrial inner membrane"/>
    <property type="evidence" value="ECO:0007669"/>
    <property type="project" value="UniProtKB-SubCell"/>
</dbReference>
<proteinExistence type="inferred from homology"/>
<evidence type="ECO:0000256" key="1">
    <source>
        <dbReference type="ARBA" id="ARBA00004007"/>
    </source>
</evidence>
<dbReference type="GO" id="GO:0005507">
    <property type="term" value="F:copper ion binding"/>
    <property type="evidence" value="ECO:0007669"/>
    <property type="project" value="InterPro"/>
</dbReference>
<dbReference type="InterPro" id="IPR023471">
    <property type="entry name" value="CtaG/Cox11_dom_sf"/>
</dbReference>
<dbReference type="OrthoDB" id="1704689at2759"/>
<dbReference type="Pfam" id="PF04442">
    <property type="entry name" value="CtaG_Cox11"/>
    <property type="match status" value="1"/>
</dbReference>
<accession>A0A830I1K1</accession>
<dbReference type="PANTHER" id="PTHR21320:SF3">
    <property type="entry name" value="CYTOCHROME C OXIDASE ASSEMBLY PROTEIN COX11, MITOCHONDRIAL-RELATED"/>
    <property type="match status" value="1"/>
</dbReference>